<keyword evidence="3" id="KW-0596">Phosphopantetheine</keyword>
<evidence type="ECO:0000256" key="11">
    <source>
        <dbReference type="ARBA" id="ARBA00023160"/>
    </source>
</evidence>
<evidence type="ECO:0000256" key="12">
    <source>
        <dbReference type="ARBA" id="ARBA00023268"/>
    </source>
</evidence>
<evidence type="ECO:0000256" key="6">
    <source>
        <dbReference type="ARBA" id="ARBA00022832"/>
    </source>
</evidence>
<dbReference type="InterPro" id="IPR014031">
    <property type="entry name" value="Ketoacyl_synth_C"/>
</dbReference>
<dbReference type="AlphaFoldDB" id="A0A8J2JTU7"/>
<dbReference type="InterPro" id="IPR020841">
    <property type="entry name" value="PKS_Beta-ketoAc_synthase_dom"/>
</dbReference>
<comment type="caution">
    <text evidence="15">The sequence shown here is derived from an EMBL/GenBank/DDBJ whole genome shotgun (WGS) entry which is preliminary data.</text>
</comment>
<evidence type="ECO:0000256" key="8">
    <source>
        <dbReference type="ARBA" id="ARBA00023002"/>
    </source>
</evidence>
<keyword evidence="10" id="KW-0443">Lipid metabolism</keyword>
<dbReference type="PANTHER" id="PTHR43775">
    <property type="entry name" value="FATTY ACID SYNTHASE"/>
    <property type="match status" value="1"/>
</dbReference>
<evidence type="ECO:0000256" key="9">
    <source>
        <dbReference type="ARBA" id="ARBA00023027"/>
    </source>
</evidence>
<protein>
    <recommendedName>
        <fullName evidence="2">Fatty acid synthase</fullName>
        <ecNumber evidence="1">2.3.1.85</ecNumber>
    </recommendedName>
</protein>
<keyword evidence="9" id="KW-0520">NAD</keyword>
<keyword evidence="12" id="KW-0511">Multifunctional enzyme</keyword>
<evidence type="ECO:0000313" key="15">
    <source>
        <dbReference type="EMBL" id="CAG7727328.1"/>
    </source>
</evidence>
<keyword evidence="16" id="KW-1185">Reference proteome</keyword>
<evidence type="ECO:0000313" key="16">
    <source>
        <dbReference type="Proteomes" id="UP000708208"/>
    </source>
</evidence>
<dbReference type="Proteomes" id="UP000708208">
    <property type="component" value="Unassembled WGS sequence"/>
</dbReference>
<dbReference type="GO" id="GO:0016787">
    <property type="term" value="F:hydrolase activity"/>
    <property type="evidence" value="ECO:0007669"/>
    <property type="project" value="UniProtKB-KW"/>
</dbReference>
<name>A0A8J2JTU7_9HEXA</name>
<dbReference type="InterPro" id="IPR050091">
    <property type="entry name" value="PKS_NRPS_Biosynth_Enz"/>
</dbReference>
<gene>
    <name evidence="15" type="ORF">AFUS01_LOCUS16178</name>
</gene>
<keyword evidence="11" id="KW-0275">Fatty acid biosynthesis</keyword>
<dbReference type="EMBL" id="CAJVCH010147209">
    <property type="protein sequence ID" value="CAG7727328.1"/>
    <property type="molecule type" value="Genomic_DNA"/>
</dbReference>
<evidence type="ECO:0000259" key="14">
    <source>
        <dbReference type="PROSITE" id="PS52004"/>
    </source>
</evidence>
<accession>A0A8J2JTU7</accession>
<dbReference type="PANTHER" id="PTHR43775:SF7">
    <property type="entry name" value="FATTY ACID SYNTHASE"/>
    <property type="match status" value="1"/>
</dbReference>
<evidence type="ECO:0000256" key="5">
    <source>
        <dbReference type="ARBA" id="ARBA00022801"/>
    </source>
</evidence>
<feature type="domain" description="Ketosynthase family 3 (KS3)" evidence="14">
    <location>
        <begin position="31"/>
        <end position="403"/>
    </location>
</feature>
<dbReference type="InterPro" id="IPR014043">
    <property type="entry name" value="Acyl_transferase_dom"/>
</dbReference>
<dbReference type="InterPro" id="IPR032821">
    <property type="entry name" value="PKS_assoc"/>
</dbReference>
<comment type="catalytic activity">
    <reaction evidence="13">
        <text>acetyl-CoA + n malonyl-CoA + 2n NADPH + 2n H(+) = a long-chain fatty acid + (n+1) CoA + n CO2 + 2n NADP(+).</text>
        <dbReference type="EC" id="2.3.1.85"/>
    </reaction>
</comment>
<evidence type="ECO:0000256" key="4">
    <source>
        <dbReference type="ARBA" id="ARBA00022516"/>
    </source>
</evidence>
<dbReference type="GO" id="GO:0006633">
    <property type="term" value="P:fatty acid biosynthetic process"/>
    <property type="evidence" value="ECO:0007669"/>
    <property type="project" value="UniProtKB-KW"/>
</dbReference>
<organism evidence="15 16">
    <name type="scientific">Allacma fusca</name>
    <dbReference type="NCBI Taxonomy" id="39272"/>
    <lineage>
        <taxon>Eukaryota</taxon>
        <taxon>Metazoa</taxon>
        <taxon>Ecdysozoa</taxon>
        <taxon>Arthropoda</taxon>
        <taxon>Hexapoda</taxon>
        <taxon>Collembola</taxon>
        <taxon>Symphypleona</taxon>
        <taxon>Sminthuridae</taxon>
        <taxon>Allacma</taxon>
    </lineage>
</organism>
<dbReference type="Pfam" id="PF00109">
    <property type="entry name" value="ketoacyl-synt"/>
    <property type="match status" value="2"/>
</dbReference>
<dbReference type="PROSITE" id="PS52004">
    <property type="entry name" value="KS3_2"/>
    <property type="match status" value="1"/>
</dbReference>
<keyword evidence="4" id="KW-0444">Lipid biosynthesis</keyword>
<dbReference type="Pfam" id="PF16197">
    <property type="entry name" value="KAsynt_C_assoc"/>
    <property type="match status" value="1"/>
</dbReference>
<dbReference type="SMART" id="SM00825">
    <property type="entry name" value="PKS_KS"/>
    <property type="match status" value="1"/>
</dbReference>
<keyword evidence="5" id="KW-0378">Hydrolase</keyword>
<reference evidence="15" key="1">
    <citation type="submission" date="2021-06" db="EMBL/GenBank/DDBJ databases">
        <authorList>
            <person name="Hodson N. C."/>
            <person name="Mongue J. A."/>
            <person name="Jaron S. K."/>
        </authorList>
    </citation>
    <scope>NUCLEOTIDE SEQUENCE</scope>
</reference>
<evidence type="ECO:0000256" key="13">
    <source>
        <dbReference type="ARBA" id="ARBA00044883"/>
    </source>
</evidence>
<keyword evidence="6" id="KW-0276">Fatty acid metabolism</keyword>
<proteinExistence type="predicted"/>
<dbReference type="CDD" id="cd00833">
    <property type="entry name" value="PKS"/>
    <property type="match status" value="1"/>
</dbReference>
<dbReference type="EC" id="2.3.1.85" evidence="1"/>
<dbReference type="Pfam" id="PF02801">
    <property type="entry name" value="Ketoacyl-synt_C"/>
    <property type="match status" value="1"/>
</dbReference>
<dbReference type="InterPro" id="IPR014030">
    <property type="entry name" value="Ketoacyl_synth_N"/>
</dbReference>
<sequence length="618" mass="68288">MDSTQQVNVGRANSCRKSVFVNIMNKCVDNDSEIVISGISGRYPKSDDISEFWKNLVEGNDMVSNSHDRYDELGLLVPSRMGVINSLDKFDADFFSVHTKLSNVMDPRLRKLLELSHEAILDAGVIPESIRGSNTAVFVAFEDSASCGITRRSKERTNLYSVVGNESAMLSNRLSYNFGLTGSSAHCNHDPVGSFMYHGLEMTSVDGKCKAFDAGADGFVQAEAAVAIYICKMAVAKRAYVTLVHAAINCDGYKEEGITFPSKVQQENVMRKVYEETGVNPHEVEYVEAHGTGTKVGDPQELNAIASVFCNGKKGPLLVGSVKSNMGHSEPAAGLCGISKLILSHMKGILPANLHYSSPNPEIPALIDGRVKVVDRNLEFKAKYASLNSIGYGGTNAHILLKFQNEEDVRNQWQPSIPLIILCSGRTEFAVQHFLDEAVIECQDQHFVKLLHELSREILPRQVYRGYVIVKFDEIESSVDKTEFKDSVWFIFSGVGSQWVGMAKDMITFDVFKKSIMKSNEYLANAGFSLMDLLESTDPTTFDGIKNSMVGVNSYQVALVDLLNESWYTPHNSKEIGSKKQIYTINMLDKESSFFVGHSIDGKFQGIQQIDVEGADSN</sequence>
<evidence type="ECO:0000256" key="1">
    <source>
        <dbReference type="ARBA" id="ARBA00012873"/>
    </source>
</evidence>
<dbReference type="OrthoDB" id="7630912at2759"/>
<keyword evidence="7" id="KW-0521">NADP</keyword>
<evidence type="ECO:0000256" key="7">
    <source>
        <dbReference type="ARBA" id="ARBA00022857"/>
    </source>
</evidence>
<evidence type="ECO:0000256" key="2">
    <source>
        <dbReference type="ARBA" id="ARBA00018769"/>
    </source>
</evidence>
<dbReference type="GO" id="GO:0004312">
    <property type="term" value="F:fatty acid synthase activity"/>
    <property type="evidence" value="ECO:0007669"/>
    <property type="project" value="UniProtKB-EC"/>
</dbReference>
<keyword evidence="8" id="KW-0560">Oxidoreductase</keyword>
<evidence type="ECO:0000256" key="3">
    <source>
        <dbReference type="ARBA" id="ARBA00022450"/>
    </source>
</evidence>
<dbReference type="GO" id="GO:0016491">
    <property type="term" value="F:oxidoreductase activity"/>
    <property type="evidence" value="ECO:0007669"/>
    <property type="project" value="UniProtKB-KW"/>
</dbReference>
<evidence type="ECO:0000256" key="10">
    <source>
        <dbReference type="ARBA" id="ARBA00023098"/>
    </source>
</evidence>
<dbReference type="Pfam" id="PF00698">
    <property type="entry name" value="Acyl_transf_1"/>
    <property type="match status" value="1"/>
</dbReference>